<comment type="similarity">
    <text evidence="1">Belongs to the avfA family.</text>
</comment>
<dbReference type="PANTHER" id="PTHR43355:SF2">
    <property type="entry name" value="FLAVIN REDUCTASE (NADPH)"/>
    <property type="match status" value="1"/>
</dbReference>
<sequence length="271" mass="29551">MNTIVFGGSKNIGYYAALRLLGSGATVTFLLRSTSVFDQNNEIQSYVQSGKARLVKGDALVEADVQHAWEQATLNDAQVDTVIFTIGGAPSFKLTKGVVVTPHNLCTRCFLNVLCTLPTNQPTPKIIAISSAGVTRASHKKLPLSLRPVYSYLIAGPHRDKLGVERVAAYCAGWNWDTADRIAPGILDDGWQERVSSRIPPGSLRTLLVVRPALLTDGDCRADSQGAKAYRVSETELSGYTVSRKDVGHFVAEAATKRWDEFKDKHVDIAY</sequence>
<dbReference type="OrthoDB" id="63935at2759"/>
<evidence type="ECO:0000313" key="3">
    <source>
        <dbReference type="Proteomes" id="UP000054144"/>
    </source>
</evidence>
<dbReference type="Proteomes" id="UP000054144">
    <property type="component" value="Unassembled WGS sequence"/>
</dbReference>
<dbReference type="PANTHER" id="PTHR43355">
    <property type="entry name" value="FLAVIN REDUCTASE (NADPH)"/>
    <property type="match status" value="1"/>
</dbReference>
<evidence type="ECO:0000256" key="1">
    <source>
        <dbReference type="ARBA" id="ARBA00038376"/>
    </source>
</evidence>
<dbReference type="Gene3D" id="3.40.50.720">
    <property type="entry name" value="NAD(P)-binding Rossmann-like Domain"/>
    <property type="match status" value="1"/>
</dbReference>
<dbReference type="InterPro" id="IPR036291">
    <property type="entry name" value="NAD(P)-bd_dom_sf"/>
</dbReference>
<reference evidence="2 3" key="1">
    <citation type="journal article" date="2015" name="Fungal Genet. Biol.">
        <title>Evolution of novel wood decay mechanisms in Agaricales revealed by the genome sequences of Fistulina hepatica and Cylindrobasidium torrendii.</title>
        <authorList>
            <person name="Floudas D."/>
            <person name="Held B.W."/>
            <person name="Riley R."/>
            <person name="Nagy L.G."/>
            <person name="Koehler G."/>
            <person name="Ransdell A.S."/>
            <person name="Younus H."/>
            <person name="Chow J."/>
            <person name="Chiniquy J."/>
            <person name="Lipzen A."/>
            <person name="Tritt A."/>
            <person name="Sun H."/>
            <person name="Haridas S."/>
            <person name="LaButti K."/>
            <person name="Ohm R.A."/>
            <person name="Kues U."/>
            <person name="Blanchette R.A."/>
            <person name="Grigoriev I.V."/>
            <person name="Minto R.E."/>
            <person name="Hibbett D.S."/>
        </authorList>
    </citation>
    <scope>NUCLEOTIDE SEQUENCE [LARGE SCALE GENOMIC DNA]</scope>
    <source>
        <strain evidence="2 3">ATCC 64428</strain>
    </source>
</reference>
<gene>
    <name evidence="2" type="ORF">FISHEDRAFT_42129</name>
</gene>
<dbReference type="SUPFAM" id="SSF51735">
    <property type="entry name" value="NAD(P)-binding Rossmann-fold domains"/>
    <property type="match status" value="1"/>
</dbReference>
<keyword evidence="3" id="KW-1185">Reference proteome</keyword>
<evidence type="ECO:0000313" key="2">
    <source>
        <dbReference type="EMBL" id="KIY49053.1"/>
    </source>
</evidence>
<protein>
    <recommendedName>
        <fullName evidence="4">NAD(P)-binding domain-containing protein</fullName>
    </recommendedName>
</protein>
<dbReference type="GO" id="GO:0042602">
    <property type="term" value="F:riboflavin reductase (NADPH) activity"/>
    <property type="evidence" value="ECO:0007669"/>
    <property type="project" value="TreeGrafter"/>
</dbReference>
<accession>A0A0D7ADT6</accession>
<name>A0A0D7ADT6_9AGAR</name>
<dbReference type="EMBL" id="KN881728">
    <property type="protein sequence ID" value="KIY49053.1"/>
    <property type="molecule type" value="Genomic_DNA"/>
</dbReference>
<evidence type="ECO:0008006" key="4">
    <source>
        <dbReference type="Google" id="ProtNLM"/>
    </source>
</evidence>
<dbReference type="InterPro" id="IPR051606">
    <property type="entry name" value="Polyketide_Oxido-like"/>
</dbReference>
<proteinExistence type="inferred from homology"/>
<dbReference type="AlphaFoldDB" id="A0A0D7ADT6"/>
<dbReference type="GO" id="GO:0004074">
    <property type="term" value="F:biliverdin reductase [NAD(P)H] activity"/>
    <property type="evidence" value="ECO:0007669"/>
    <property type="project" value="TreeGrafter"/>
</dbReference>
<organism evidence="2 3">
    <name type="scientific">Fistulina hepatica ATCC 64428</name>
    <dbReference type="NCBI Taxonomy" id="1128425"/>
    <lineage>
        <taxon>Eukaryota</taxon>
        <taxon>Fungi</taxon>
        <taxon>Dikarya</taxon>
        <taxon>Basidiomycota</taxon>
        <taxon>Agaricomycotina</taxon>
        <taxon>Agaricomycetes</taxon>
        <taxon>Agaricomycetidae</taxon>
        <taxon>Agaricales</taxon>
        <taxon>Fistulinaceae</taxon>
        <taxon>Fistulina</taxon>
    </lineage>
</organism>